<gene>
    <name evidence="1" type="ORF">QBC40DRAFT_262435</name>
</gene>
<dbReference type="EMBL" id="MU863888">
    <property type="protein sequence ID" value="KAK4203600.1"/>
    <property type="molecule type" value="Genomic_DNA"/>
</dbReference>
<evidence type="ECO:0000313" key="2">
    <source>
        <dbReference type="Proteomes" id="UP001303160"/>
    </source>
</evidence>
<dbReference type="Proteomes" id="UP001303160">
    <property type="component" value="Unassembled WGS sequence"/>
</dbReference>
<evidence type="ECO:0000313" key="1">
    <source>
        <dbReference type="EMBL" id="KAK4203600.1"/>
    </source>
</evidence>
<organism evidence="1 2">
    <name type="scientific">Triangularia verruculosa</name>
    <dbReference type="NCBI Taxonomy" id="2587418"/>
    <lineage>
        <taxon>Eukaryota</taxon>
        <taxon>Fungi</taxon>
        <taxon>Dikarya</taxon>
        <taxon>Ascomycota</taxon>
        <taxon>Pezizomycotina</taxon>
        <taxon>Sordariomycetes</taxon>
        <taxon>Sordariomycetidae</taxon>
        <taxon>Sordariales</taxon>
        <taxon>Podosporaceae</taxon>
        <taxon>Triangularia</taxon>
    </lineage>
</organism>
<accession>A0AAN6XQL7</accession>
<sequence>MSYQFPQSDMDGFEMIRQEIEKYRLTSQKLLDYLRQVFPAYANHITVETNKKDVYIAHIPEELTEEEVDYIDTYVRTPRRSQR</sequence>
<keyword evidence="2" id="KW-1185">Reference proteome</keyword>
<name>A0AAN6XQL7_9PEZI</name>
<protein>
    <submittedName>
        <fullName evidence="1">Uncharacterized protein</fullName>
    </submittedName>
</protein>
<dbReference type="AlphaFoldDB" id="A0AAN6XQL7"/>
<proteinExistence type="predicted"/>
<reference evidence="1" key="1">
    <citation type="journal article" date="2023" name="Mol. Phylogenet. Evol.">
        <title>Genome-scale phylogeny and comparative genomics of the fungal order Sordariales.</title>
        <authorList>
            <person name="Hensen N."/>
            <person name="Bonometti L."/>
            <person name="Westerberg I."/>
            <person name="Brannstrom I.O."/>
            <person name="Guillou S."/>
            <person name="Cros-Aarteil S."/>
            <person name="Calhoun S."/>
            <person name="Haridas S."/>
            <person name="Kuo A."/>
            <person name="Mondo S."/>
            <person name="Pangilinan J."/>
            <person name="Riley R."/>
            <person name="LaButti K."/>
            <person name="Andreopoulos B."/>
            <person name="Lipzen A."/>
            <person name="Chen C."/>
            <person name="Yan M."/>
            <person name="Daum C."/>
            <person name="Ng V."/>
            <person name="Clum A."/>
            <person name="Steindorff A."/>
            <person name="Ohm R.A."/>
            <person name="Martin F."/>
            <person name="Silar P."/>
            <person name="Natvig D.O."/>
            <person name="Lalanne C."/>
            <person name="Gautier V."/>
            <person name="Ament-Velasquez S.L."/>
            <person name="Kruys A."/>
            <person name="Hutchinson M.I."/>
            <person name="Powell A.J."/>
            <person name="Barry K."/>
            <person name="Miller A.N."/>
            <person name="Grigoriev I.V."/>
            <person name="Debuchy R."/>
            <person name="Gladieux P."/>
            <person name="Hiltunen Thoren M."/>
            <person name="Johannesson H."/>
        </authorList>
    </citation>
    <scope>NUCLEOTIDE SEQUENCE</scope>
    <source>
        <strain evidence="1">CBS 315.58</strain>
    </source>
</reference>
<reference evidence="1" key="2">
    <citation type="submission" date="2023-05" db="EMBL/GenBank/DDBJ databases">
        <authorList>
            <consortium name="Lawrence Berkeley National Laboratory"/>
            <person name="Steindorff A."/>
            <person name="Hensen N."/>
            <person name="Bonometti L."/>
            <person name="Westerberg I."/>
            <person name="Brannstrom I.O."/>
            <person name="Guillou S."/>
            <person name="Cros-Aarteil S."/>
            <person name="Calhoun S."/>
            <person name="Haridas S."/>
            <person name="Kuo A."/>
            <person name="Mondo S."/>
            <person name="Pangilinan J."/>
            <person name="Riley R."/>
            <person name="Labutti K."/>
            <person name="Andreopoulos B."/>
            <person name="Lipzen A."/>
            <person name="Chen C."/>
            <person name="Yanf M."/>
            <person name="Daum C."/>
            <person name="Ng V."/>
            <person name="Clum A."/>
            <person name="Ohm R."/>
            <person name="Martin F."/>
            <person name="Silar P."/>
            <person name="Natvig D."/>
            <person name="Lalanne C."/>
            <person name="Gautier V."/>
            <person name="Ament-Velasquez S.L."/>
            <person name="Kruys A."/>
            <person name="Hutchinson M.I."/>
            <person name="Powell A.J."/>
            <person name="Barry K."/>
            <person name="Miller A.N."/>
            <person name="Grigoriev I.V."/>
            <person name="Debuchy R."/>
            <person name="Gladieux P."/>
            <person name="Thoren M.H."/>
            <person name="Johannesson H."/>
        </authorList>
    </citation>
    <scope>NUCLEOTIDE SEQUENCE</scope>
    <source>
        <strain evidence="1">CBS 315.58</strain>
    </source>
</reference>
<comment type="caution">
    <text evidence="1">The sequence shown here is derived from an EMBL/GenBank/DDBJ whole genome shotgun (WGS) entry which is preliminary data.</text>
</comment>